<evidence type="ECO:0000256" key="1">
    <source>
        <dbReference type="ARBA" id="ARBA00023015"/>
    </source>
</evidence>
<dbReference type="Gene3D" id="1.10.357.10">
    <property type="entry name" value="Tetracycline Repressor, domain 2"/>
    <property type="match status" value="1"/>
</dbReference>
<feature type="DNA-binding region" description="H-T-H motif" evidence="4">
    <location>
        <begin position="39"/>
        <end position="58"/>
    </location>
</feature>
<dbReference type="STRING" id="58114.SAMN05216270_103438"/>
<dbReference type="InterPro" id="IPR050109">
    <property type="entry name" value="HTH-type_TetR-like_transc_reg"/>
</dbReference>
<sequence length="210" mass="23301">MPPTPPTTDRRSLLRERHHRAIIDAAAALMRETEGTDFTVEELAERANVSRRTVFNHFATLDDLHIAVCGELLGGLFEQVALGSGSVEGASILDEVAETLRDVELVEPMAYLTRVFGGVQDPPPPRSAVMLLRAFTELSALLARQITERHPEADELHVHLLVGSIASGLIVIHRHWYDATGAVVDEHSHRVWRELLDRLLDKVRHGHAAV</sequence>
<dbReference type="InterPro" id="IPR009057">
    <property type="entry name" value="Homeodomain-like_sf"/>
</dbReference>
<keyword evidence="1" id="KW-0805">Transcription regulation</keyword>
<keyword evidence="7" id="KW-1185">Reference proteome</keyword>
<evidence type="ECO:0000256" key="3">
    <source>
        <dbReference type="ARBA" id="ARBA00023163"/>
    </source>
</evidence>
<dbReference type="GO" id="GO:0003700">
    <property type="term" value="F:DNA-binding transcription factor activity"/>
    <property type="evidence" value="ECO:0007669"/>
    <property type="project" value="TreeGrafter"/>
</dbReference>
<evidence type="ECO:0000256" key="4">
    <source>
        <dbReference type="PROSITE-ProRule" id="PRU00335"/>
    </source>
</evidence>
<evidence type="ECO:0000313" key="6">
    <source>
        <dbReference type="EMBL" id="SDD39361.1"/>
    </source>
</evidence>
<dbReference type="AlphaFoldDB" id="A0A1G6UDN9"/>
<reference evidence="7" key="1">
    <citation type="submission" date="2016-10" db="EMBL/GenBank/DDBJ databases">
        <authorList>
            <person name="Varghese N."/>
            <person name="Submissions S."/>
        </authorList>
    </citation>
    <scope>NUCLEOTIDE SEQUENCE [LARGE SCALE GENOMIC DNA]</scope>
    <source>
        <strain evidence="7">CGMCC 4.3516</strain>
    </source>
</reference>
<keyword evidence="2 4" id="KW-0238">DNA-binding</keyword>
<dbReference type="PANTHER" id="PTHR30055:SF234">
    <property type="entry name" value="HTH-TYPE TRANSCRIPTIONAL REGULATOR BETI"/>
    <property type="match status" value="1"/>
</dbReference>
<proteinExistence type="predicted"/>
<dbReference type="InterPro" id="IPR001647">
    <property type="entry name" value="HTH_TetR"/>
</dbReference>
<evidence type="ECO:0000313" key="7">
    <source>
        <dbReference type="Proteomes" id="UP000198949"/>
    </source>
</evidence>
<dbReference type="Pfam" id="PF00440">
    <property type="entry name" value="TetR_N"/>
    <property type="match status" value="1"/>
</dbReference>
<dbReference type="GO" id="GO:0000976">
    <property type="term" value="F:transcription cis-regulatory region binding"/>
    <property type="evidence" value="ECO:0007669"/>
    <property type="project" value="TreeGrafter"/>
</dbReference>
<accession>A0A1G6UDN9</accession>
<protein>
    <submittedName>
        <fullName evidence="6">Transcriptional regulator, TetR family</fullName>
    </submittedName>
</protein>
<dbReference type="PANTHER" id="PTHR30055">
    <property type="entry name" value="HTH-TYPE TRANSCRIPTIONAL REGULATOR RUTR"/>
    <property type="match status" value="1"/>
</dbReference>
<organism evidence="6 7">
    <name type="scientific">Glycomyces harbinensis</name>
    <dbReference type="NCBI Taxonomy" id="58114"/>
    <lineage>
        <taxon>Bacteria</taxon>
        <taxon>Bacillati</taxon>
        <taxon>Actinomycetota</taxon>
        <taxon>Actinomycetes</taxon>
        <taxon>Glycomycetales</taxon>
        <taxon>Glycomycetaceae</taxon>
        <taxon>Glycomyces</taxon>
    </lineage>
</organism>
<keyword evidence="3" id="KW-0804">Transcription</keyword>
<dbReference type="EMBL" id="FNAD01000003">
    <property type="protein sequence ID" value="SDD39361.1"/>
    <property type="molecule type" value="Genomic_DNA"/>
</dbReference>
<feature type="domain" description="HTH tetR-type" evidence="5">
    <location>
        <begin position="16"/>
        <end position="76"/>
    </location>
</feature>
<gene>
    <name evidence="6" type="ORF">SAMN05216270_103438</name>
</gene>
<evidence type="ECO:0000256" key="2">
    <source>
        <dbReference type="ARBA" id="ARBA00023125"/>
    </source>
</evidence>
<dbReference type="Proteomes" id="UP000198949">
    <property type="component" value="Unassembled WGS sequence"/>
</dbReference>
<dbReference type="SUPFAM" id="SSF46689">
    <property type="entry name" value="Homeodomain-like"/>
    <property type="match status" value="1"/>
</dbReference>
<dbReference type="RefSeq" id="WP_218125142.1">
    <property type="nucleotide sequence ID" value="NZ_FNAD01000003.1"/>
</dbReference>
<evidence type="ECO:0000259" key="5">
    <source>
        <dbReference type="PROSITE" id="PS50977"/>
    </source>
</evidence>
<dbReference type="PROSITE" id="PS50977">
    <property type="entry name" value="HTH_TETR_2"/>
    <property type="match status" value="1"/>
</dbReference>
<name>A0A1G6UDN9_9ACTN</name>